<dbReference type="InterPro" id="IPR001810">
    <property type="entry name" value="F-box_dom"/>
</dbReference>
<protein>
    <recommendedName>
        <fullName evidence="1">F-box domain-containing protein</fullName>
    </recommendedName>
</protein>
<dbReference type="OrthoDB" id="3800738at2759"/>
<evidence type="ECO:0000313" key="3">
    <source>
        <dbReference type="Proteomes" id="UP000700596"/>
    </source>
</evidence>
<accession>A0A9P9E100</accession>
<dbReference type="AlphaFoldDB" id="A0A9P9E100"/>
<dbReference type="Pfam" id="PF00646">
    <property type="entry name" value="F-box"/>
    <property type="match status" value="1"/>
</dbReference>
<dbReference type="CDD" id="cd09917">
    <property type="entry name" value="F-box_SF"/>
    <property type="match status" value="1"/>
</dbReference>
<organism evidence="2 3">
    <name type="scientific">Dendryphion nanum</name>
    <dbReference type="NCBI Taxonomy" id="256645"/>
    <lineage>
        <taxon>Eukaryota</taxon>
        <taxon>Fungi</taxon>
        <taxon>Dikarya</taxon>
        <taxon>Ascomycota</taxon>
        <taxon>Pezizomycotina</taxon>
        <taxon>Dothideomycetes</taxon>
        <taxon>Pleosporomycetidae</taxon>
        <taxon>Pleosporales</taxon>
        <taxon>Torulaceae</taxon>
        <taxon>Dendryphion</taxon>
    </lineage>
</organism>
<evidence type="ECO:0000313" key="2">
    <source>
        <dbReference type="EMBL" id="KAH7128637.1"/>
    </source>
</evidence>
<dbReference type="InterPro" id="IPR036047">
    <property type="entry name" value="F-box-like_dom_sf"/>
</dbReference>
<gene>
    <name evidence="2" type="ORF">B0J11DRAFT_525405</name>
</gene>
<reference evidence="2" key="1">
    <citation type="journal article" date="2021" name="Nat. Commun.">
        <title>Genetic determinants of endophytism in the Arabidopsis root mycobiome.</title>
        <authorList>
            <person name="Mesny F."/>
            <person name="Miyauchi S."/>
            <person name="Thiergart T."/>
            <person name="Pickel B."/>
            <person name="Atanasova L."/>
            <person name="Karlsson M."/>
            <person name="Huettel B."/>
            <person name="Barry K.W."/>
            <person name="Haridas S."/>
            <person name="Chen C."/>
            <person name="Bauer D."/>
            <person name="Andreopoulos W."/>
            <person name="Pangilinan J."/>
            <person name="LaButti K."/>
            <person name="Riley R."/>
            <person name="Lipzen A."/>
            <person name="Clum A."/>
            <person name="Drula E."/>
            <person name="Henrissat B."/>
            <person name="Kohler A."/>
            <person name="Grigoriev I.V."/>
            <person name="Martin F.M."/>
            <person name="Hacquard S."/>
        </authorList>
    </citation>
    <scope>NUCLEOTIDE SEQUENCE</scope>
    <source>
        <strain evidence="2">MPI-CAGE-CH-0243</strain>
    </source>
</reference>
<dbReference type="PROSITE" id="PS50181">
    <property type="entry name" value="FBOX"/>
    <property type="match status" value="1"/>
</dbReference>
<sequence>MHLLALPNELLRLIFSHLADLSLRSLFASRRICTKFQAIITETVTKDLSHHTTAIYELIQSHFAPLIDFRNNGPPKYYNGLNDRLAPFRSFPWASDPSTRAKYLRQDASWYHIPLVSDSATIVYRMQVVYVSGEYLTDYIEDCGGGNVRFDFPTVNDEEGAEYDDSLYYKPPNGVTLGWLYDLIIAQDGLYPNPLGGGWEVLFGMRVGDEKALNDLGGSMRSTNHGHAMVESKSVREMLVHDADYAVLWLFGGWPVEEDEKATAGEEEDLWVPQYIADLAPMWTPFF</sequence>
<keyword evidence="3" id="KW-1185">Reference proteome</keyword>
<dbReference type="SUPFAM" id="SSF81383">
    <property type="entry name" value="F-box domain"/>
    <property type="match status" value="1"/>
</dbReference>
<evidence type="ECO:0000259" key="1">
    <source>
        <dbReference type="PROSITE" id="PS50181"/>
    </source>
</evidence>
<dbReference type="Proteomes" id="UP000700596">
    <property type="component" value="Unassembled WGS sequence"/>
</dbReference>
<comment type="caution">
    <text evidence="2">The sequence shown here is derived from an EMBL/GenBank/DDBJ whole genome shotgun (WGS) entry which is preliminary data.</text>
</comment>
<name>A0A9P9E100_9PLEO</name>
<proteinExistence type="predicted"/>
<dbReference type="EMBL" id="JAGMWT010000005">
    <property type="protein sequence ID" value="KAH7128637.1"/>
    <property type="molecule type" value="Genomic_DNA"/>
</dbReference>
<feature type="domain" description="F-box" evidence="1">
    <location>
        <begin position="1"/>
        <end position="48"/>
    </location>
</feature>